<reference evidence="2 3" key="2">
    <citation type="journal article" date="2016" name="Genome Announc.">
        <title>Draft Genome Sequence of Zhouia amylolytica AD3, Isolated from Tidal Flat Sediment.</title>
        <authorList>
            <person name="Jia B."/>
            <person name="Jin H.M."/>
            <person name="Lee H.J."/>
            <person name="Jeon C.O."/>
        </authorList>
    </citation>
    <scope>NUCLEOTIDE SEQUENCE [LARGE SCALE GENOMIC DNA]</scope>
    <source>
        <strain evidence="2 3">AD3</strain>
    </source>
</reference>
<sequence>MLLQSCSIYRSQSSSIDEAVTSGDKVLVLNDNLERFRFKRLVIEKDSLFGITKKNSREAKRLSQLVNTPYYDHFIKIHLPEKDIYEIRRKNKSLSTVLTIAIPVSAFALAIILAGDPFEDTSIWSD</sequence>
<dbReference type="AlphaFoldDB" id="W2UT82"/>
<keyword evidence="1" id="KW-1133">Transmembrane helix</keyword>
<accession>W2UT82</accession>
<keyword evidence="3" id="KW-1185">Reference proteome</keyword>
<protein>
    <submittedName>
        <fullName evidence="2">Uncharacterized protein</fullName>
    </submittedName>
</protein>
<comment type="caution">
    <text evidence="2">The sequence shown here is derived from an EMBL/GenBank/DDBJ whole genome shotgun (WGS) entry which is preliminary data.</text>
</comment>
<dbReference type="eggNOG" id="ENOG502ZF7Z">
    <property type="taxonomic scope" value="Bacteria"/>
</dbReference>
<dbReference type="Proteomes" id="UP000018850">
    <property type="component" value="Unassembled WGS sequence"/>
</dbReference>
<name>W2UT82_9FLAO</name>
<evidence type="ECO:0000313" key="3">
    <source>
        <dbReference type="Proteomes" id="UP000018850"/>
    </source>
</evidence>
<organism evidence="2 3">
    <name type="scientific">Zhouia amylolytica AD3</name>
    <dbReference type="NCBI Taxonomy" id="1286632"/>
    <lineage>
        <taxon>Bacteria</taxon>
        <taxon>Pseudomonadati</taxon>
        <taxon>Bacteroidota</taxon>
        <taxon>Flavobacteriia</taxon>
        <taxon>Flavobacteriales</taxon>
        <taxon>Flavobacteriaceae</taxon>
        <taxon>Zhouia</taxon>
    </lineage>
</organism>
<dbReference type="PATRIC" id="fig|1286632.3.peg.136"/>
<proteinExistence type="predicted"/>
<keyword evidence="1" id="KW-0812">Transmembrane</keyword>
<feature type="transmembrane region" description="Helical" evidence="1">
    <location>
        <begin position="94"/>
        <end position="115"/>
    </location>
</feature>
<evidence type="ECO:0000256" key="1">
    <source>
        <dbReference type="SAM" id="Phobius"/>
    </source>
</evidence>
<dbReference type="STRING" id="376730.SAMN04487906_2222"/>
<evidence type="ECO:0000313" key="2">
    <source>
        <dbReference type="EMBL" id="ETN96711.1"/>
    </source>
</evidence>
<gene>
    <name evidence="2" type="ORF">P278_01370</name>
</gene>
<reference evidence="3" key="1">
    <citation type="submission" date="2013-11" db="EMBL/GenBank/DDBJ databases">
        <title>Draft genome sequence from a member of Zhouia, isolated tidal flat.</title>
        <authorList>
            <person name="Jin H."/>
            <person name="Jeon C.O."/>
        </authorList>
    </citation>
    <scope>NUCLEOTIDE SEQUENCE [LARGE SCALE GENOMIC DNA]</scope>
    <source>
        <strain evidence="3">AD3</strain>
    </source>
</reference>
<dbReference type="EMBL" id="AYXY01000001">
    <property type="protein sequence ID" value="ETN96711.1"/>
    <property type="molecule type" value="Genomic_DNA"/>
</dbReference>
<keyword evidence="1" id="KW-0472">Membrane</keyword>
<dbReference type="RefSeq" id="WP_139226707.1">
    <property type="nucleotide sequence ID" value="NZ_AYXY01000001.1"/>
</dbReference>